<name>A0ABU8HCN9_9BACI</name>
<feature type="transmembrane region" description="Helical" evidence="1">
    <location>
        <begin position="118"/>
        <end position="142"/>
    </location>
</feature>
<proteinExistence type="predicted"/>
<keyword evidence="1" id="KW-0472">Membrane</keyword>
<dbReference type="Proteomes" id="UP001312865">
    <property type="component" value="Unassembled WGS sequence"/>
</dbReference>
<feature type="transmembrane region" description="Helical" evidence="1">
    <location>
        <begin position="249"/>
        <end position="271"/>
    </location>
</feature>
<protein>
    <recommendedName>
        <fullName evidence="4">ABC transporter permease subunit</fullName>
    </recommendedName>
</protein>
<accession>A0ABU8HCN9</accession>
<organism evidence="2 3">
    <name type="scientific">Bacillus spongiae</name>
    <dbReference type="NCBI Taxonomy" id="2683610"/>
    <lineage>
        <taxon>Bacteria</taxon>
        <taxon>Bacillati</taxon>
        <taxon>Bacillota</taxon>
        <taxon>Bacilli</taxon>
        <taxon>Bacillales</taxon>
        <taxon>Bacillaceae</taxon>
        <taxon>Bacillus</taxon>
    </lineage>
</organism>
<feature type="transmembrane region" description="Helical" evidence="1">
    <location>
        <begin position="217"/>
        <end position="243"/>
    </location>
</feature>
<feature type="transmembrane region" description="Helical" evidence="1">
    <location>
        <begin position="186"/>
        <end position="205"/>
    </location>
</feature>
<dbReference type="EMBL" id="JBBAXC010000005">
    <property type="protein sequence ID" value="MEI5906991.1"/>
    <property type="molecule type" value="Genomic_DNA"/>
</dbReference>
<keyword evidence="3" id="KW-1185">Reference proteome</keyword>
<sequence length="277" mass="32182">MKRYLKLVNFEFNRFFKLYLVLLGLTTLLQMIGVIFESRKYVNLVNEEVYGGMMTKNEFLNTYWSMSFVNVSYSPMFIAPIALCVITLGIYVFFIWYRDWLGKNTFSYRLLILPTARINVYLAKATTILLLILGLVTLQLALIPVERQVFEWIIPSEFRTDLSIFEIINSTEIMVFLIPESLFEFILHYGFGMIAVILVFTAILFERSFRIKGVFYGILYSAVSLFLLFSPTMMNVFLLGNYFYPMELFLMELAAGTLVGAVAIYTSNYLIKHKIMA</sequence>
<comment type="caution">
    <text evidence="2">The sequence shown here is derived from an EMBL/GenBank/DDBJ whole genome shotgun (WGS) entry which is preliminary data.</text>
</comment>
<gene>
    <name evidence="2" type="ORF">WAK64_07965</name>
</gene>
<feature type="transmembrane region" description="Helical" evidence="1">
    <location>
        <begin position="76"/>
        <end position="97"/>
    </location>
</feature>
<keyword evidence="1" id="KW-0812">Transmembrane</keyword>
<evidence type="ECO:0000313" key="2">
    <source>
        <dbReference type="EMBL" id="MEI5906991.1"/>
    </source>
</evidence>
<evidence type="ECO:0000256" key="1">
    <source>
        <dbReference type="SAM" id="Phobius"/>
    </source>
</evidence>
<reference evidence="2 3" key="1">
    <citation type="journal article" date="2018" name="J. Microbiol.">
        <title>Bacillus spongiae sp. nov., isolated from sponge of Jeju Island.</title>
        <authorList>
            <person name="Lee G.E."/>
            <person name="Im W.T."/>
            <person name="Park J.S."/>
        </authorList>
    </citation>
    <scope>NUCLEOTIDE SEQUENCE [LARGE SCALE GENOMIC DNA]</scope>
    <source>
        <strain evidence="2 3">135PIL107-10</strain>
    </source>
</reference>
<keyword evidence="1" id="KW-1133">Transmembrane helix</keyword>
<dbReference type="RefSeq" id="WP_336586431.1">
    <property type="nucleotide sequence ID" value="NZ_JBBAXC010000005.1"/>
</dbReference>
<feature type="transmembrane region" description="Helical" evidence="1">
    <location>
        <begin position="16"/>
        <end position="36"/>
    </location>
</feature>
<evidence type="ECO:0008006" key="4">
    <source>
        <dbReference type="Google" id="ProtNLM"/>
    </source>
</evidence>
<evidence type="ECO:0000313" key="3">
    <source>
        <dbReference type="Proteomes" id="UP001312865"/>
    </source>
</evidence>